<feature type="non-terminal residue" evidence="1">
    <location>
        <position position="1"/>
    </location>
</feature>
<evidence type="ECO:0000313" key="2">
    <source>
        <dbReference type="Proteomes" id="UP000676336"/>
    </source>
</evidence>
<proteinExistence type="predicted"/>
<evidence type="ECO:0000313" key="1">
    <source>
        <dbReference type="EMBL" id="CAF4838839.1"/>
    </source>
</evidence>
<accession>A0A8S3BLW7</accession>
<dbReference type="Proteomes" id="UP000676336">
    <property type="component" value="Unassembled WGS sequence"/>
</dbReference>
<organism evidence="1 2">
    <name type="scientific">Rotaria magnacalcarata</name>
    <dbReference type="NCBI Taxonomy" id="392030"/>
    <lineage>
        <taxon>Eukaryota</taxon>
        <taxon>Metazoa</taxon>
        <taxon>Spiralia</taxon>
        <taxon>Gnathifera</taxon>
        <taxon>Rotifera</taxon>
        <taxon>Eurotatoria</taxon>
        <taxon>Bdelloidea</taxon>
        <taxon>Philodinida</taxon>
        <taxon>Philodinidae</taxon>
        <taxon>Rotaria</taxon>
    </lineage>
</organism>
<protein>
    <submittedName>
        <fullName evidence="1">Uncharacterized protein</fullName>
    </submittedName>
</protein>
<comment type="caution">
    <text evidence="1">The sequence shown here is derived from an EMBL/GenBank/DDBJ whole genome shotgun (WGS) entry which is preliminary data.</text>
</comment>
<name>A0A8S3BLW7_9BILA</name>
<sequence length="42" mass="4926">MLSLPWLFASLLIETRKLNIKKQTKLLSPKLVAQMLEIQPYQ</sequence>
<dbReference type="AlphaFoldDB" id="A0A8S3BLW7"/>
<gene>
    <name evidence="1" type="ORF">SMN809_LOCUS48838</name>
</gene>
<dbReference type="EMBL" id="CAJOBI010157778">
    <property type="protein sequence ID" value="CAF4838839.1"/>
    <property type="molecule type" value="Genomic_DNA"/>
</dbReference>
<reference evidence="1" key="1">
    <citation type="submission" date="2021-02" db="EMBL/GenBank/DDBJ databases">
        <authorList>
            <person name="Nowell W R."/>
        </authorList>
    </citation>
    <scope>NUCLEOTIDE SEQUENCE</scope>
</reference>